<dbReference type="Pfam" id="PF02719">
    <property type="entry name" value="Polysacc_synt_2"/>
    <property type="match status" value="1"/>
</dbReference>
<sequence length="327" mass="37000">MDPKNQTVLVTGGTGSFGNKVAQYLQGHNPKKIIIYSRDEKKQYEMQKQYPHYHYIIGDVRDKERLFQACKGVDFIFHAAALKHVPACESYPYEAVKTNITGSYNVCEAAIHNNVQKVVALSTDKAVKPINAMGLSKSMMEKIVCSQNQIQIDTVFSCVRYGNVMGSRGSVIPFFKKLIADKKALTITDSKMTRFMMTLDESVELVLYAMKYAKGGEVFVKKAPACLMTDLARTMIKKYGDGNAENIKEVGVRPGEKIDEVLVNEYEIRRSDENEQFFIVHPEYRPVKDNQTYASGYEYTSANTKQLTDYESISALLDRMGDDELYT</sequence>
<evidence type="ECO:0000313" key="3">
    <source>
        <dbReference type="EMBL" id="OQP55301.1"/>
    </source>
</evidence>
<comment type="caution">
    <text evidence="3">The sequence shown here is derived from an EMBL/GenBank/DDBJ whole genome shotgun (WGS) entry which is preliminary data.</text>
</comment>
<feature type="domain" description="Polysaccharide biosynthesis protein CapD-like" evidence="2">
    <location>
        <begin position="8"/>
        <end position="281"/>
    </location>
</feature>
<proteinExistence type="inferred from homology"/>
<evidence type="ECO:0000256" key="1">
    <source>
        <dbReference type="ARBA" id="ARBA00007430"/>
    </source>
</evidence>
<dbReference type="InterPro" id="IPR036291">
    <property type="entry name" value="NAD(P)-bd_dom_sf"/>
</dbReference>
<dbReference type="SUPFAM" id="SSF51735">
    <property type="entry name" value="NAD(P)-binding Rossmann-fold domains"/>
    <property type="match status" value="1"/>
</dbReference>
<gene>
    <name evidence="3" type="ORF">A4D02_03055</name>
</gene>
<evidence type="ECO:0000313" key="4">
    <source>
        <dbReference type="Proteomes" id="UP000192277"/>
    </source>
</evidence>
<name>A0ABX3P571_9BACT</name>
<dbReference type="CDD" id="cd05237">
    <property type="entry name" value="UDP_invert_4-6DH_SDR_e"/>
    <property type="match status" value="1"/>
</dbReference>
<organism evidence="3 4">
    <name type="scientific">Niastella koreensis</name>
    <dbReference type="NCBI Taxonomy" id="354356"/>
    <lineage>
        <taxon>Bacteria</taxon>
        <taxon>Pseudomonadati</taxon>
        <taxon>Bacteroidota</taxon>
        <taxon>Chitinophagia</taxon>
        <taxon>Chitinophagales</taxon>
        <taxon>Chitinophagaceae</taxon>
        <taxon>Niastella</taxon>
    </lineage>
</organism>
<dbReference type="RefSeq" id="WP_014222896.1">
    <property type="nucleotide sequence ID" value="NZ_LWBO01000001.1"/>
</dbReference>
<accession>A0ABX3P571</accession>
<keyword evidence="4" id="KW-1185">Reference proteome</keyword>
<dbReference type="PANTHER" id="PTHR43318:SF2">
    <property type="entry name" value="UDP-N-ACETYLGLUCOSAMINE 4,6-DEHYDRATASE (INVERTING)"/>
    <property type="match status" value="1"/>
</dbReference>
<dbReference type="EMBL" id="LWBO01000001">
    <property type="protein sequence ID" value="OQP55301.1"/>
    <property type="molecule type" value="Genomic_DNA"/>
</dbReference>
<dbReference type="InterPro" id="IPR003869">
    <property type="entry name" value="Polysac_CapD-like"/>
</dbReference>
<protein>
    <submittedName>
        <fullName evidence="3">UDP-glucose 4-epimerase</fullName>
    </submittedName>
</protein>
<evidence type="ECO:0000259" key="2">
    <source>
        <dbReference type="Pfam" id="PF02719"/>
    </source>
</evidence>
<dbReference type="Gene3D" id="3.40.50.720">
    <property type="entry name" value="NAD(P)-binding Rossmann-like Domain"/>
    <property type="match status" value="1"/>
</dbReference>
<dbReference type="PANTHER" id="PTHR43318">
    <property type="entry name" value="UDP-N-ACETYLGLUCOSAMINE 4,6-DEHYDRATASE"/>
    <property type="match status" value="1"/>
</dbReference>
<dbReference type="Proteomes" id="UP000192277">
    <property type="component" value="Unassembled WGS sequence"/>
</dbReference>
<comment type="similarity">
    <text evidence="1">Belongs to the polysaccharide synthase family.</text>
</comment>
<dbReference type="InterPro" id="IPR051203">
    <property type="entry name" value="Polysaccharide_Synthase-Rel"/>
</dbReference>
<reference evidence="3 4" key="1">
    <citation type="submission" date="2016-04" db="EMBL/GenBank/DDBJ databases">
        <authorList>
            <person name="Chen L."/>
            <person name="Zhuang W."/>
            <person name="Wang G."/>
        </authorList>
    </citation>
    <scope>NUCLEOTIDE SEQUENCE [LARGE SCALE GENOMIC DNA]</scope>
    <source>
        <strain evidence="4">GR20</strain>
    </source>
</reference>